<comment type="caution">
    <text evidence="1">The sequence shown here is derived from an EMBL/GenBank/DDBJ whole genome shotgun (WGS) entry which is preliminary data.</text>
</comment>
<dbReference type="EMBL" id="LAZR01002529">
    <property type="protein sequence ID" value="KKN28857.1"/>
    <property type="molecule type" value="Genomic_DNA"/>
</dbReference>
<gene>
    <name evidence="1" type="ORF">LCGC14_0849970</name>
</gene>
<name>A0A0F9PVW1_9ZZZZ</name>
<accession>A0A0F9PVW1</accession>
<protein>
    <submittedName>
        <fullName evidence="1">Uncharacterized protein</fullName>
    </submittedName>
</protein>
<dbReference type="AlphaFoldDB" id="A0A0F9PVW1"/>
<organism evidence="1">
    <name type="scientific">marine sediment metagenome</name>
    <dbReference type="NCBI Taxonomy" id="412755"/>
    <lineage>
        <taxon>unclassified sequences</taxon>
        <taxon>metagenomes</taxon>
        <taxon>ecological metagenomes</taxon>
    </lineage>
</organism>
<reference evidence="1" key="1">
    <citation type="journal article" date="2015" name="Nature">
        <title>Complex archaea that bridge the gap between prokaryotes and eukaryotes.</title>
        <authorList>
            <person name="Spang A."/>
            <person name="Saw J.H."/>
            <person name="Jorgensen S.L."/>
            <person name="Zaremba-Niedzwiedzka K."/>
            <person name="Martijn J."/>
            <person name="Lind A.E."/>
            <person name="van Eijk R."/>
            <person name="Schleper C."/>
            <person name="Guy L."/>
            <person name="Ettema T.J."/>
        </authorList>
    </citation>
    <scope>NUCLEOTIDE SEQUENCE</scope>
</reference>
<proteinExistence type="predicted"/>
<evidence type="ECO:0000313" key="1">
    <source>
        <dbReference type="EMBL" id="KKN28857.1"/>
    </source>
</evidence>
<sequence>MSRDVGWVVGMVETVEKAWFNNPKKTIEPYPECNWCDTELSNPDTLLVMLTQVGASSPMGWVCESCARERNLIW</sequence>